<feature type="compositionally biased region" description="Polar residues" evidence="1">
    <location>
        <begin position="94"/>
        <end position="109"/>
    </location>
</feature>
<dbReference type="Proteomes" id="UP000566819">
    <property type="component" value="Unassembled WGS sequence"/>
</dbReference>
<evidence type="ECO:0000313" key="3">
    <source>
        <dbReference type="Proteomes" id="UP000566819"/>
    </source>
</evidence>
<organism evidence="2 3">
    <name type="scientific">Cudoniella acicularis</name>
    <dbReference type="NCBI Taxonomy" id="354080"/>
    <lineage>
        <taxon>Eukaryota</taxon>
        <taxon>Fungi</taxon>
        <taxon>Dikarya</taxon>
        <taxon>Ascomycota</taxon>
        <taxon>Pezizomycotina</taxon>
        <taxon>Leotiomycetes</taxon>
        <taxon>Helotiales</taxon>
        <taxon>Tricladiaceae</taxon>
        <taxon>Cudoniella</taxon>
    </lineage>
</organism>
<feature type="region of interest" description="Disordered" evidence="1">
    <location>
        <begin position="1"/>
        <end position="352"/>
    </location>
</feature>
<evidence type="ECO:0000313" key="2">
    <source>
        <dbReference type="EMBL" id="KAF4624040.1"/>
    </source>
</evidence>
<reference evidence="2 3" key="1">
    <citation type="submission" date="2020-03" db="EMBL/GenBank/DDBJ databases">
        <title>Draft Genome Sequence of Cudoniella acicularis.</title>
        <authorList>
            <person name="Buettner E."/>
            <person name="Kellner H."/>
        </authorList>
    </citation>
    <scope>NUCLEOTIDE SEQUENCE [LARGE SCALE GENOMIC DNA]</scope>
    <source>
        <strain evidence="2 3">DSM 108380</strain>
    </source>
</reference>
<feature type="compositionally biased region" description="Low complexity" evidence="1">
    <location>
        <begin position="233"/>
        <end position="243"/>
    </location>
</feature>
<comment type="caution">
    <text evidence="2">The sequence shown here is derived from an EMBL/GenBank/DDBJ whole genome shotgun (WGS) entry which is preliminary data.</text>
</comment>
<dbReference type="EMBL" id="JAAMPI010001792">
    <property type="protein sequence ID" value="KAF4624040.1"/>
    <property type="molecule type" value="Genomic_DNA"/>
</dbReference>
<feature type="compositionally biased region" description="Polar residues" evidence="1">
    <location>
        <begin position="285"/>
        <end position="297"/>
    </location>
</feature>
<feature type="compositionally biased region" description="Pro residues" evidence="1">
    <location>
        <begin position="130"/>
        <end position="141"/>
    </location>
</feature>
<name>A0A8H4R8D1_9HELO</name>
<feature type="compositionally biased region" description="Low complexity" evidence="1">
    <location>
        <begin position="58"/>
        <end position="91"/>
    </location>
</feature>
<accession>A0A8H4R8D1</accession>
<protein>
    <submittedName>
        <fullName evidence="2">Uncharacterized protein</fullName>
    </submittedName>
</protein>
<feature type="compositionally biased region" description="Basic and acidic residues" evidence="1">
    <location>
        <begin position="318"/>
        <end position="352"/>
    </location>
</feature>
<sequence>MSLLNDEPSDPRPEPPKRVSSVASAPPPSHTPPPQHPLQANRFAAHSSQPTSQPPQAIPAQLQQQIPPSQQAAQQHAPQPQHPYAQASPHPMHQHSSSVGHARSYTPTSFEGRGYGAPPSIQQQQAMYSQPPPRQSLPPQPTRREPSLGEVHGLTGGYSRAGPSQSSMRLKESPYSSTPPPASTQSVRQQVASPHDLAPPSDRDFYARAPQQQYLMQQQSATASPQLGPSYHSQAQQQQQSQAPGHRQLAFGQSPSHIASPPSHFASQHQLHRSRHNSFDGRYPNPSSAGSTPSHQGYAQPPHQPAHPSMQYQQPHPSQERFESSYDRDLRERRMQEEAAYHQRRLDESSRR</sequence>
<dbReference type="AlphaFoldDB" id="A0A8H4R8D1"/>
<feature type="compositionally biased region" description="Pro residues" evidence="1">
    <location>
        <begin position="25"/>
        <end position="36"/>
    </location>
</feature>
<keyword evidence="3" id="KW-1185">Reference proteome</keyword>
<proteinExistence type="predicted"/>
<feature type="compositionally biased region" description="Polar residues" evidence="1">
    <location>
        <begin position="210"/>
        <end position="227"/>
    </location>
</feature>
<evidence type="ECO:0000256" key="1">
    <source>
        <dbReference type="SAM" id="MobiDB-lite"/>
    </source>
</evidence>
<gene>
    <name evidence="2" type="ORF">G7Y89_g14135</name>
</gene>